<dbReference type="EMBL" id="CAJJDP010000016">
    <property type="protein sequence ID" value="CAD8144453.1"/>
    <property type="molecule type" value="Genomic_DNA"/>
</dbReference>
<gene>
    <name evidence="1" type="ORF">POCTA_138.1.T0160156</name>
</gene>
<protein>
    <submittedName>
        <fullName evidence="1">Uncharacterized protein</fullName>
    </submittedName>
</protein>
<reference evidence="1" key="1">
    <citation type="submission" date="2021-01" db="EMBL/GenBank/DDBJ databases">
        <authorList>
            <consortium name="Genoscope - CEA"/>
            <person name="William W."/>
        </authorList>
    </citation>
    <scope>NUCLEOTIDE SEQUENCE</scope>
</reference>
<dbReference type="Proteomes" id="UP000683925">
    <property type="component" value="Unassembled WGS sequence"/>
</dbReference>
<dbReference type="AlphaFoldDB" id="A0A8S1SWM8"/>
<sequence>MKQKINTEFLQKSQPFSNPTYQNWQEFKQNYFRYNTPFQKQDNYQQQIQIVDFFKKDFCYKNCLVQDDTQNKLDKILNYIIEYQQQYNLSHKQIYQLKRIYVDKETNKADAGANDAEKVAKDADIGTNEVGIGTKKLEIETKKGVDIGKKQACKENKEASLGKMVDKNFKNSLNQIFDSFYEGENSQIILQHISNEPNRIRLLISQAIKKFQKINAEKGKNKYDVLKLCYIAITKDYDLKADDLQVKEGNSFQNFSIMLQDEQSFSSKPIQDIKSLIQQDQYYLKLNIANKKITNEILHLYRYFLKNKIQRYQPKLIVLLLEINDSFEFEAYFFQKLIFQLEKISQNCLIIIPLLTSHTPEGFEKYLKSTLLISNSYYDYKFKRKNKTHYQCEDISAQQYKEYSKYFAQTVKEEQQFLRQYSALKVRQNNFQSLEQEQMEIEYQKQMLPTEKSTQVIEALDSNQAQELEYNLFGILNSRNQIELTKLFEKQSKQPIRIFEVEHFIYYNQDNQSFIICIVKDDKLFYQYSAYKLNQEKQIEDSIYLEEYRYFEKFEKKLKSSYLLEGEYFYQFNVSFQKETLNQIQRKKSSGFNYYVQFKKYNLRYGNKPDFYHNSENQKDGLDQLINFTISPTKDCQFILMGGTYESYVPQNQFEEQKRQSEYEFNLGAYALTVEMNEQQKNKLKVIENVGKLKCYENSLIQKINDQSFLYFEGQTKYQAGSFQSQIQRMSIFGFEQSLQFDNCKIQNQDYFDFYQKKKKLFRSNQLNKKIIEQSKKKVDFIVVVQELIYEKVKIVDEEDSINLKQLSKQVQLQAHKFRFTYDPAKQVQEDNKTKQILDIQEESFYFIIEQVEKSNSLRNACLYANWLEDRNNQYIFHYNGVQNLYLLYFYEKPKPKTRKFIFEDQQDKEDNLDFDEVILNDLENEQLWIVRKINHQDKIYLDLYDSDWINLQDVKDSNEDAITKVPINQIFRIAELKEDFCLIGLEVKWQGEQGQRCPYLIVCTSTTIYEISIKQIRKTKWDNILRYKLNSWEKEPLQFQQSPISRCRQVQFQVNMQIPTIVANLQNGDLLLFYSYCNVKNESQNKYLLEIKYLILKDYNQICNDEMEMEENNREYQFRTIEYNSRQQVNLAKVNTVIINDKEFEFSIIVEESDGCLYKVFSGDRQKKQYITLIRESKILSNAAFQKNESIIIDRNNETVVHLNDFKLYNQQ</sequence>
<accession>A0A8S1SWM8</accession>
<dbReference type="OMA" id="THYQCED"/>
<comment type="caution">
    <text evidence="1">The sequence shown here is derived from an EMBL/GenBank/DDBJ whole genome shotgun (WGS) entry which is preliminary data.</text>
</comment>
<dbReference type="OrthoDB" id="305450at2759"/>
<name>A0A8S1SWM8_PAROT</name>
<organism evidence="1 2">
    <name type="scientific">Paramecium octaurelia</name>
    <dbReference type="NCBI Taxonomy" id="43137"/>
    <lineage>
        <taxon>Eukaryota</taxon>
        <taxon>Sar</taxon>
        <taxon>Alveolata</taxon>
        <taxon>Ciliophora</taxon>
        <taxon>Intramacronucleata</taxon>
        <taxon>Oligohymenophorea</taxon>
        <taxon>Peniculida</taxon>
        <taxon>Parameciidae</taxon>
        <taxon>Paramecium</taxon>
    </lineage>
</organism>
<keyword evidence="2" id="KW-1185">Reference proteome</keyword>
<evidence type="ECO:0000313" key="1">
    <source>
        <dbReference type="EMBL" id="CAD8144453.1"/>
    </source>
</evidence>
<evidence type="ECO:0000313" key="2">
    <source>
        <dbReference type="Proteomes" id="UP000683925"/>
    </source>
</evidence>
<proteinExistence type="predicted"/>